<dbReference type="AlphaFoldDB" id="A0A164JSP7"/>
<name>A0A164JSP7_9CRUS</name>
<dbReference type="Proteomes" id="UP000076858">
    <property type="component" value="Unassembled WGS sequence"/>
</dbReference>
<sequence>LAAPVVAAPVNPVPAPAVAIRTTLDSDVKYSGSKDESLQDWLQLVNRKALAEGWQDADKRRAAISSLYG</sequence>
<comment type="caution">
    <text evidence="1">The sequence shown here is derived from an EMBL/GenBank/DDBJ whole genome shotgun (WGS) entry which is preliminary data.</text>
</comment>
<keyword evidence="2" id="KW-1185">Reference proteome</keyword>
<proteinExistence type="predicted"/>
<accession>A0A164JSP7</accession>
<feature type="non-terminal residue" evidence="1">
    <location>
        <position position="69"/>
    </location>
</feature>
<protein>
    <submittedName>
        <fullName evidence="1">Uncharacterized protein</fullName>
    </submittedName>
</protein>
<reference evidence="1 2" key="1">
    <citation type="submission" date="2016-03" db="EMBL/GenBank/DDBJ databases">
        <title>EvidentialGene: Evidence-directed Construction of Genes on Genomes.</title>
        <authorList>
            <person name="Gilbert D.G."/>
            <person name="Choi J.-H."/>
            <person name="Mockaitis K."/>
            <person name="Colbourne J."/>
            <person name="Pfrender M."/>
        </authorList>
    </citation>
    <scope>NUCLEOTIDE SEQUENCE [LARGE SCALE GENOMIC DNA]</scope>
    <source>
        <strain evidence="1 2">Xinb3</strain>
        <tissue evidence="1">Complete organism</tissue>
    </source>
</reference>
<gene>
    <name evidence="1" type="ORF">APZ42_000268</name>
</gene>
<dbReference type="EMBL" id="LRGB01003924">
    <property type="protein sequence ID" value="KZS02619.1"/>
    <property type="molecule type" value="Genomic_DNA"/>
</dbReference>
<organism evidence="1 2">
    <name type="scientific">Daphnia magna</name>
    <dbReference type="NCBI Taxonomy" id="35525"/>
    <lineage>
        <taxon>Eukaryota</taxon>
        <taxon>Metazoa</taxon>
        <taxon>Ecdysozoa</taxon>
        <taxon>Arthropoda</taxon>
        <taxon>Crustacea</taxon>
        <taxon>Branchiopoda</taxon>
        <taxon>Diplostraca</taxon>
        <taxon>Cladocera</taxon>
        <taxon>Anomopoda</taxon>
        <taxon>Daphniidae</taxon>
        <taxon>Daphnia</taxon>
    </lineage>
</organism>
<evidence type="ECO:0000313" key="1">
    <source>
        <dbReference type="EMBL" id="KZS02619.1"/>
    </source>
</evidence>
<feature type="non-terminal residue" evidence="1">
    <location>
        <position position="1"/>
    </location>
</feature>
<evidence type="ECO:0000313" key="2">
    <source>
        <dbReference type="Proteomes" id="UP000076858"/>
    </source>
</evidence>